<evidence type="ECO:0000313" key="3">
    <source>
        <dbReference type="EMBL" id="VAV87826.1"/>
    </source>
</evidence>
<feature type="transmembrane region" description="Helical" evidence="1">
    <location>
        <begin position="146"/>
        <end position="166"/>
    </location>
</feature>
<dbReference type="GO" id="GO:0005506">
    <property type="term" value="F:iron ion binding"/>
    <property type="evidence" value="ECO:0007669"/>
    <property type="project" value="InterPro"/>
</dbReference>
<feature type="transmembrane region" description="Helical" evidence="1">
    <location>
        <begin position="121"/>
        <end position="140"/>
    </location>
</feature>
<dbReference type="InterPro" id="IPR006694">
    <property type="entry name" value="Fatty_acid_hydroxylase"/>
</dbReference>
<dbReference type="AlphaFoldDB" id="A0A3B0RG39"/>
<accession>A0A3B0RG39</accession>
<organism evidence="3">
    <name type="scientific">hydrothermal vent metagenome</name>
    <dbReference type="NCBI Taxonomy" id="652676"/>
    <lineage>
        <taxon>unclassified sequences</taxon>
        <taxon>metagenomes</taxon>
        <taxon>ecological metagenomes</taxon>
    </lineage>
</organism>
<reference evidence="3" key="1">
    <citation type="submission" date="2018-06" db="EMBL/GenBank/DDBJ databases">
        <authorList>
            <person name="Zhirakovskaya E."/>
        </authorList>
    </citation>
    <scope>NUCLEOTIDE SEQUENCE</scope>
</reference>
<dbReference type="Pfam" id="PF04116">
    <property type="entry name" value="FA_hydroxylase"/>
    <property type="match status" value="1"/>
</dbReference>
<dbReference type="EMBL" id="UOED01000030">
    <property type="protein sequence ID" value="VAV87826.1"/>
    <property type="molecule type" value="Genomic_DNA"/>
</dbReference>
<evidence type="ECO:0000256" key="1">
    <source>
        <dbReference type="SAM" id="Phobius"/>
    </source>
</evidence>
<feature type="domain" description="Fatty acid hydroxylase" evidence="2">
    <location>
        <begin position="59"/>
        <end position="214"/>
    </location>
</feature>
<dbReference type="GO" id="GO:0008610">
    <property type="term" value="P:lipid biosynthetic process"/>
    <property type="evidence" value="ECO:0007669"/>
    <property type="project" value="InterPro"/>
</dbReference>
<sequence length="223" mass="26609">MNEEAVKNYRIYFREKYIPERYSGRRHLATTVTVTLIVIVISLYNLENVQAWEWLTIPLALFLANFVEFMAHKGPMHKKTRYLEEIFQRHAVQHHSFFTHEFMEFDEEKDFNAVLFPPEMLLFFFGGIATPLGILSYFLFGGNVAWLFVFSVTLYFLNYEVMHFLYHVSEDAWTSNLPFMGFLRRHHTLHHDRDLMNDYNFNITYPVCDLLLGTYYRPGKDSS</sequence>
<proteinExistence type="predicted"/>
<keyword evidence="1" id="KW-1133">Transmembrane helix</keyword>
<feature type="transmembrane region" description="Helical" evidence="1">
    <location>
        <begin position="52"/>
        <end position="71"/>
    </location>
</feature>
<gene>
    <name evidence="3" type="ORF">MNBD_ALPHA02-1117</name>
</gene>
<dbReference type="GO" id="GO:0016491">
    <property type="term" value="F:oxidoreductase activity"/>
    <property type="evidence" value="ECO:0007669"/>
    <property type="project" value="InterPro"/>
</dbReference>
<keyword evidence="1" id="KW-0812">Transmembrane</keyword>
<name>A0A3B0RG39_9ZZZZ</name>
<feature type="transmembrane region" description="Helical" evidence="1">
    <location>
        <begin position="28"/>
        <end position="46"/>
    </location>
</feature>
<protein>
    <recommendedName>
        <fullName evidence="2">Fatty acid hydroxylase domain-containing protein</fullName>
    </recommendedName>
</protein>
<evidence type="ECO:0000259" key="2">
    <source>
        <dbReference type="Pfam" id="PF04116"/>
    </source>
</evidence>
<keyword evidence="1" id="KW-0472">Membrane</keyword>